<gene>
    <name evidence="2" type="ORF">GCM10025791_25520</name>
</gene>
<dbReference type="EMBL" id="BAABLX010000024">
    <property type="protein sequence ID" value="GAA4945262.1"/>
    <property type="molecule type" value="Genomic_DNA"/>
</dbReference>
<organism evidence="2 3">
    <name type="scientific">Halioxenophilus aromaticivorans</name>
    <dbReference type="NCBI Taxonomy" id="1306992"/>
    <lineage>
        <taxon>Bacteria</taxon>
        <taxon>Pseudomonadati</taxon>
        <taxon>Pseudomonadota</taxon>
        <taxon>Gammaproteobacteria</taxon>
        <taxon>Alteromonadales</taxon>
        <taxon>Alteromonadaceae</taxon>
        <taxon>Halioxenophilus</taxon>
    </lineage>
</organism>
<feature type="transmembrane region" description="Helical" evidence="1">
    <location>
        <begin position="908"/>
        <end position="926"/>
    </location>
</feature>
<dbReference type="Gene3D" id="3.30.2090.10">
    <property type="entry name" value="Multidrug efflux transporter AcrB TolC docking domain, DN and DC subdomains"/>
    <property type="match status" value="2"/>
</dbReference>
<feature type="transmembrane region" description="Helical" evidence="1">
    <location>
        <begin position="390"/>
        <end position="420"/>
    </location>
</feature>
<dbReference type="SUPFAM" id="SSF82714">
    <property type="entry name" value="Multidrug efflux transporter AcrB TolC docking domain, DN and DC subdomains"/>
    <property type="match status" value="2"/>
</dbReference>
<feature type="transmembrane region" description="Helical" evidence="1">
    <location>
        <begin position="1011"/>
        <end position="1037"/>
    </location>
</feature>
<dbReference type="Proteomes" id="UP001409585">
    <property type="component" value="Unassembled WGS sequence"/>
</dbReference>
<keyword evidence="1" id="KW-0472">Membrane</keyword>
<dbReference type="AlphaFoldDB" id="A0AAV3U363"/>
<dbReference type="Gene3D" id="3.30.70.1430">
    <property type="entry name" value="Multidrug efflux transporter AcrB pore domain"/>
    <property type="match status" value="2"/>
</dbReference>
<protein>
    <submittedName>
        <fullName evidence="2">Efflux RND transporter permease subunit</fullName>
    </submittedName>
</protein>
<feature type="transmembrane region" description="Helical" evidence="1">
    <location>
        <begin position="883"/>
        <end position="901"/>
    </location>
</feature>
<comment type="caution">
    <text evidence="2">The sequence shown here is derived from an EMBL/GenBank/DDBJ whole genome shotgun (WGS) entry which is preliminary data.</text>
</comment>
<feature type="transmembrane region" description="Helical" evidence="1">
    <location>
        <begin position="38"/>
        <end position="58"/>
    </location>
</feature>
<dbReference type="Gene3D" id="3.30.70.1440">
    <property type="entry name" value="Multidrug efflux transporter AcrB pore domain"/>
    <property type="match status" value="1"/>
</dbReference>
<dbReference type="InterPro" id="IPR001036">
    <property type="entry name" value="Acrflvin-R"/>
</dbReference>
<feature type="transmembrane region" description="Helical" evidence="1">
    <location>
        <begin position="451"/>
        <end position="471"/>
    </location>
</feature>
<accession>A0AAV3U363</accession>
<reference evidence="3" key="1">
    <citation type="journal article" date="2019" name="Int. J. Syst. Evol. Microbiol.">
        <title>The Global Catalogue of Microorganisms (GCM) 10K type strain sequencing project: providing services to taxonomists for standard genome sequencing and annotation.</title>
        <authorList>
            <consortium name="The Broad Institute Genomics Platform"/>
            <consortium name="The Broad Institute Genome Sequencing Center for Infectious Disease"/>
            <person name="Wu L."/>
            <person name="Ma J."/>
        </authorList>
    </citation>
    <scope>NUCLEOTIDE SEQUENCE [LARGE SCALE GENOMIC DNA]</scope>
    <source>
        <strain evidence="3">JCM 19134</strain>
    </source>
</reference>
<keyword evidence="1" id="KW-1133">Transmembrane helix</keyword>
<evidence type="ECO:0000256" key="1">
    <source>
        <dbReference type="SAM" id="Phobius"/>
    </source>
</evidence>
<dbReference type="SUPFAM" id="SSF82693">
    <property type="entry name" value="Multidrug efflux transporter AcrB pore domain, PN1, PN2, PC1 and PC2 subdomains"/>
    <property type="match status" value="2"/>
</dbReference>
<evidence type="ECO:0000313" key="2">
    <source>
        <dbReference type="EMBL" id="GAA4945262.1"/>
    </source>
</evidence>
<evidence type="ECO:0000313" key="3">
    <source>
        <dbReference type="Proteomes" id="UP001409585"/>
    </source>
</evidence>
<feature type="transmembrane region" description="Helical" evidence="1">
    <location>
        <begin position="477"/>
        <end position="496"/>
    </location>
</feature>
<proteinExistence type="predicted"/>
<keyword evidence="3" id="KW-1185">Reference proteome</keyword>
<dbReference type="InterPro" id="IPR027463">
    <property type="entry name" value="AcrB_DN_DC_subdom"/>
</dbReference>
<dbReference type="RefSeq" id="WP_345422632.1">
    <property type="nucleotide sequence ID" value="NZ_AP031496.1"/>
</dbReference>
<dbReference type="GO" id="GO:0042910">
    <property type="term" value="F:xenobiotic transmembrane transporter activity"/>
    <property type="evidence" value="ECO:0007669"/>
    <property type="project" value="TreeGrafter"/>
</dbReference>
<dbReference type="SUPFAM" id="SSF82866">
    <property type="entry name" value="Multidrug efflux transporter AcrB transmembrane domain"/>
    <property type="match status" value="2"/>
</dbReference>
<dbReference type="Gene3D" id="1.20.1640.10">
    <property type="entry name" value="Multidrug efflux transporter AcrB transmembrane domain"/>
    <property type="match status" value="2"/>
</dbReference>
<dbReference type="PRINTS" id="PR00702">
    <property type="entry name" value="ACRIFLAVINRP"/>
</dbReference>
<dbReference type="Pfam" id="PF00873">
    <property type="entry name" value="ACR_tran"/>
    <property type="match status" value="1"/>
</dbReference>
<dbReference type="PANTHER" id="PTHR32063:SF33">
    <property type="entry name" value="RND SUPERFAMILY EFFLUX PUMP PERMEASE COMPONENT"/>
    <property type="match status" value="1"/>
</dbReference>
<feature type="transmembrane region" description="Helical" evidence="1">
    <location>
        <begin position="547"/>
        <end position="569"/>
    </location>
</feature>
<sequence>MTKDSPETSSAPTAALEEENAERNIKSGIIGYFAHNPVAANLLMWFIIILGLVSYLTISRQMFPNIELDMIQIQANYPGASPQEIEEGIMIKVEEALKDVTEIDRIVTRSFRNSGMATLEIDTEADLAETMDKVKLRVDGIATFPAEMEPLTVYQVEFRQEIIDMALTGDVPVQDLKPLAKQLEDELLNLNQVNIVEVEYPDDEISIEVDPQVLREYGLSLADVSNAISAYSSNMSAGQLRSQGGIVSVRLESQSYSGEEFSKIPVKIGQDGAKVLLGEIAEIKDSFVEGEHYLKFSGQNAIYFSVKGTADQNTVDVSKQVKQWLDQRRATLPSGIELQVLVDTTYYLNGRLDMMKKNLFMGALLVGVMLTIFLRLKLAIWVMIGLPICFLGAMLLMPFFGVTINVVSLFGFIMVLGIVVDDAIVIGESAFSEIEKNGNGVRSVVIGTKRVATPATFGVLTTIAVFAPFTMSTGPESAFFVGIAVVVMLCLLFSLIESKLILPAHLAHTKFGPVKPGSWRFKFNAAYSSIINNHYRSLVEKCLGARYLVLAVFVGVLIISFSLISANLVRVVPTPPVPHDFPSINIELSDNVSDSAIVDALVSVDEMVMAVEAETIEKFGRGMIRDRLVINTDRTEGFVLVSFVDEDQRDYDAYELARIWRERMPEIVGLKSIVVIDDVNTNPDAGGEFGYLLTGLPVDQLNAAGRKFVDLLNRQRGVFDVSSTIDPVGKEIQLNLLPVAYNLGLTATDIAQQVGVSFYGGEAQRVIRDGEELKVMVRYPELTRQSFTSLKYAYVTTPSGREVMLGDVVELVEKPGIGYIRREGGRLSVYVYGSLDEVLLEPSQFQINVDEQIIPELKSLFPGLSVELGGELAKQNEQSNEQVLFFIAGLLMIYILLAVPLKSYAQPLIIMSIIPFSLTGAIWGHFVLGMDLSMMSTFGLIAAAGVVINDSLVMTDYINQVRRTGLSIRQAVVEAGCMRFRPITLTSITTFCGVMPIMFETSLQARFVIPMAVSLGCAVLFATVITLILVPCMYLILQDLGNLFTKRDAKVQPDNPEGTPVSAGG</sequence>
<name>A0AAV3U363_9ALTE</name>
<dbReference type="GO" id="GO:0005886">
    <property type="term" value="C:plasma membrane"/>
    <property type="evidence" value="ECO:0007669"/>
    <property type="project" value="TreeGrafter"/>
</dbReference>
<feature type="transmembrane region" description="Helical" evidence="1">
    <location>
        <begin position="359"/>
        <end position="384"/>
    </location>
</feature>
<dbReference type="PANTHER" id="PTHR32063">
    <property type="match status" value="1"/>
</dbReference>
<keyword evidence="1" id="KW-0812">Transmembrane</keyword>
<dbReference type="Gene3D" id="3.30.70.1320">
    <property type="entry name" value="Multidrug efflux transporter AcrB pore domain like"/>
    <property type="match status" value="1"/>
</dbReference>